<evidence type="ECO:0000256" key="1">
    <source>
        <dbReference type="SAM" id="Phobius"/>
    </source>
</evidence>
<dbReference type="AlphaFoldDB" id="A0A9E8MXU0"/>
<dbReference type="Proteomes" id="UP001164705">
    <property type="component" value="Chromosome"/>
</dbReference>
<dbReference type="KEGG" id="lnu:N7U66_05060"/>
<keyword evidence="1" id="KW-0472">Membrane</keyword>
<organism evidence="2 3">
    <name type="scientific">Lacinutrix neustonica</name>
    <dbReference type="NCBI Taxonomy" id="2980107"/>
    <lineage>
        <taxon>Bacteria</taxon>
        <taxon>Pseudomonadati</taxon>
        <taxon>Bacteroidota</taxon>
        <taxon>Flavobacteriia</taxon>
        <taxon>Flavobacteriales</taxon>
        <taxon>Flavobacteriaceae</taxon>
        <taxon>Lacinutrix</taxon>
    </lineage>
</organism>
<dbReference type="EMBL" id="CP113088">
    <property type="protein sequence ID" value="WAC03001.1"/>
    <property type="molecule type" value="Genomic_DNA"/>
</dbReference>
<accession>A0A9E8MXU0</accession>
<sequence>MKIPLKKISIAIIGILFVGFILYKITISSLDKERNYEKYGMAFNAKRAEIGLMEISENWESEYLGNLAYSDDNITGFEPSEFEQVFSFSDITSGMNYVNHAPDNNTTFIGKVIWINSNILFWKNGISGEMDMYERDIDSSTTESLNITYHFRDDNGNKDYFEANHSIYKLDEFSCGTPLIMEREEQRIYGKPYFGNITKKQADSILTKWNKKN</sequence>
<gene>
    <name evidence="2" type="ORF">N7U66_05060</name>
</gene>
<keyword evidence="3" id="KW-1185">Reference proteome</keyword>
<feature type="transmembrane region" description="Helical" evidence="1">
    <location>
        <begin position="7"/>
        <end position="25"/>
    </location>
</feature>
<reference evidence="2" key="1">
    <citation type="submission" date="2022-11" db="EMBL/GenBank/DDBJ databases">
        <title>Lacinutrix neustonica HL-RS19T sp. nov., isolated from the surface microlayer sample of brackish Lake Shihwa.</title>
        <authorList>
            <person name="Choi J.Y."/>
            <person name="Hwang C.Y."/>
        </authorList>
    </citation>
    <scope>NUCLEOTIDE SEQUENCE</scope>
    <source>
        <strain evidence="2">HL-RS19</strain>
    </source>
</reference>
<keyword evidence="1" id="KW-1133">Transmembrane helix</keyword>
<evidence type="ECO:0000313" key="2">
    <source>
        <dbReference type="EMBL" id="WAC03001.1"/>
    </source>
</evidence>
<keyword evidence="1" id="KW-0812">Transmembrane</keyword>
<protein>
    <submittedName>
        <fullName evidence="2">Uncharacterized protein</fullName>
    </submittedName>
</protein>
<evidence type="ECO:0000313" key="3">
    <source>
        <dbReference type="Proteomes" id="UP001164705"/>
    </source>
</evidence>
<dbReference type="RefSeq" id="WP_267677593.1">
    <property type="nucleotide sequence ID" value="NZ_CP113088.1"/>
</dbReference>
<name>A0A9E8MXU0_9FLAO</name>
<proteinExistence type="predicted"/>